<dbReference type="PROSITE" id="PS52016">
    <property type="entry name" value="TONB_DEPENDENT_REC_3"/>
    <property type="match status" value="1"/>
</dbReference>
<evidence type="ECO:0000256" key="7">
    <source>
        <dbReference type="ARBA" id="ARBA00023237"/>
    </source>
</evidence>
<keyword evidence="16" id="KW-1185">Reference proteome</keyword>
<protein>
    <submittedName>
        <fullName evidence="14">TonB-dependent receptor</fullName>
    </submittedName>
</protein>
<dbReference type="InterPro" id="IPR000531">
    <property type="entry name" value="Beta-barrel_TonB"/>
</dbReference>
<evidence type="ECO:0000256" key="5">
    <source>
        <dbReference type="ARBA" id="ARBA00023077"/>
    </source>
</evidence>
<dbReference type="Gene3D" id="2.40.170.20">
    <property type="entry name" value="TonB-dependent receptor, beta-barrel domain"/>
    <property type="match status" value="1"/>
</dbReference>
<evidence type="ECO:0000313" key="14">
    <source>
        <dbReference type="EMBL" id="SOU43241.1"/>
    </source>
</evidence>
<geneLocation type="plasmid" evidence="15">
    <name>pcar9p</name>
</geneLocation>
<dbReference type="InterPro" id="IPR037066">
    <property type="entry name" value="Plug_dom_sf"/>
</dbReference>
<keyword evidence="5 9" id="KW-0798">TonB box</keyword>
<evidence type="ECO:0000256" key="8">
    <source>
        <dbReference type="PROSITE-ProRule" id="PRU01360"/>
    </source>
</evidence>
<dbReference type="GeneID" id="93665935"/>
<evidence type="ECO:0000259" key="12">
    <source>
        <dbReference type="Pfam" id="PF07715"/>
    </source>
</evidence>
<geneLocation type="plasmid" evidence="14">
    <name>PCAR9p</name>
</geneLocation>
<reference evidence="14 15" key="2">
    <citation type="submission" date="2017-11" db="EMBL/GenBank/DDBJ databases">
        <authorList>
            <person name="Han C.G."/>
        </authorList>
    </citation>
    <scope>NUCLEOTIDE SEQUENCE [LARGE SCALE GENOMIC DNA]</scope>
    <source>
        <strain evidence="15">ATCC 43555</strain>
        <strain evidence="14">ATCC43555</strain>
        <plasmid evidence="15">Plasmid pcar9p</plasmid>
    </source>
</reference>
<dbReference type="Pfam" id="PF07715">
    <property type="entry name" value="Plug"/>
    <property type="match status" value="1"/>
</dbReference>
<keyword evidence="4 8" id="KW-0812">Transmembrane</keyword>
<feature type="domain" description="TonB-dependent receptor plug" evidence="12">
    <location>
        <begin position="62"/>
        <end position="157"/>
    </location>
</feature>
<dbReference type="Proteomes" id="UP000615003">
    <property type="component" value="Unassembled WGS sequence"/>
</dbReference>
<evidence type="ECO:0000256" key="10">
    <source>
        <dbReference type="SAM" id="SignalP"/>
    </source>
</evidence>
<dbReference type="Gene3D" id="2.170.130.10">
    <property type="entry name" value="TonB-dependent receptor, plug domain"/>
    <property type="match status" value="1"/>
</dbReference>
<evidence type="ECO:0000256" key="1">
    <source>
        <dbReference type="ARBA" id="ARBA00004571"/>
    </source>
</evidence>
<dbReference type="PANTHER" id="PTHR40980:SF3">
    <property type="entry name" value="TONB-DEPENDENT RECEPTOR-LIKE BETA-BARREL DOMAIN-CONTAINING PROTEIN"/>
    <property type="match status" value="1"/>
</dbReference>
<dbReference type="InterPro" id="IPR036942">
    <property type="entry name" value="Beta-barrel_TonB_sf"/>
</dbReference>
<feature type="domain" description="TonB-dependent receptor-like beta-barrel" evidence="11">
    <location>
        <begin position="408"/>
        <end position="913"/>
    </location>
</feature>
<proteinExistence type="inferred from homology"/>
<evidence type="ECO:0000256" key="4">
    <source>
        <dbReference type="ARBA" id="ARBA00022692"/>
    </source>
</evidence>
<gene>
    <name evidence="14" type="ORF">PCAR9_P0046</name>
    <name evidence="13" type="ORF">PCARR_a3529</name>
</gene>
<evidence type="ECO:0000313" key="16">
    <source>
        <dbReference type="Proteomes" id="UP000615003"/>
    </source>
</evidence>
<sequence>MHTKKKLVLAILTSLSSYSYAQASDVSATAKDNDDTEIIVVTGVRSSLEAASSLKRYSDSVQDSIVAEDIGKFPDQNVAESLQRIPGVSINRVNGEGSKITVRGFGPEFNVVTLNGRTLATSEIGRSFDFQVLAAELISGADVVKSPTAKTPEGSIGAYVNVKTARPLDNPGLHVLGSINAKYSELSGETSPEYSALFSNTFADETFGFNIALSQQKSDNRYDSMGTTRWLLLNNEPGVIEGDIHNLDGNVVTPTMLRHAGRIEYALGQESRERIGINTSLQWAPDSSFTNTFDYMYTDLSVETQTQGLQAGLQYPNWRNVVVSDNGTILSGTKFSGKTLSGTGKNVDFRIDGLFQELESKSKTQAFGFNSVKEFDVLTLEFDISHSISKSTPRSDLLVPNYISPERNDSLNFDFRNTDTVNLDTTIDYASPTSVRAHWNQVSHYELEDTITELQTKGKYLLDLEFVESLTLDSIDFGIAYSDREKVRDRFETLHEDNCGLVAPNADICGELRDMPDDIFSASPYSDFLSSEPGNFPRDFLFADINKYHNAIAQMTKNPNWPNEQYNEIASSKVTEEKISAYSQFNFSGLVNDYDWRGNFGVRYVKTETKSSGYGKRRLGYTGELDNGQPLLVVEYTDSGILEAENSYTNWLPSANFSINLSDNLLVRAAAAKVMSRPAIDDIGVQTTYTDMQAGSFSQTGGNPHLAPYKANQYDLSFEYYSDSGDAYAINFFRKDISSSIGQVTYLDSTPDIWDGEQYVDSSVSIDGYGNVNETINTKQNQPGGTISGVELALQHNMDYLPSFLNGLGVQANYTWADTKNNNTQKIDLPGVTDPGDKLEGFAENSYNIVAYYDKNAFQARLAYNWRDDFLSSRAGVKSGGLPEHTAAYGQLDFSMSYALNDNFTITGEAINITDERVYQYADIKERVINVQYTGPRYRIGLRAKF</sequence>
<comment type="subcellular location">
    <subcellularLocation>
        <location evidence="1 8">Cell outer membrane</location>
        <topology evidence="1 8">Multi-pass membrane protein</topology>
    </subcellularLocation>
</comment>
<evidence type="ECO:0000256" key="6">
    <source>
        <dbReference type="ARBA" id="ARBA00023136"/>
    </source>
</evidence>
<evidence type="ECO:0000256" key="2">
    <source>
        <dbReference type="ARBA" id="ARBA00022448"/>
    </source>
</evidence>
<keyword evidence="14" id="KW-0614">Plasmid</keyword>
<dbReference type="Pfam" id="PF00593">
    <property type="entry name" value="TonB_dep_Rec_b-barrel"/>
    <property type="match status" value="1"/>
</dbReference>
<evidence type="ECO:0000313" key="15">
    <source>
        <dbReference type="Proteomes" id="UP000238288"/>
    </source>
</evidence>
<evidence type="ECO:0000259" key="11">
    <source>
        <dbReference type="Pfam" id="PF00593"/>
    </source>
</evidence>
<dbReference type="InterPro" id="IPR012910">
    <property type="entry name" value="Plug_dom"/>
</dbReference>
<keyword evidence="3 8" id="KW-1134">Transmembrane beta strand</keyword>
<accession>A0A2K4XG07</accession>
<evidence type="ECO:0000256" key="3">
    <source>
        <dbReference type="ARBA" id="ARBA00022452"/>
    </source>
</evidence>
<dbReference type="NCBIfam" id="TIGR01782">
    <property type="entry name" value="TonB-Xanth-Caul"/>
    <property type="match status" value="1"/>
</dbReference>
<evidence type="ECO:0000256" key="9">
    <source>
        <dbReference type="RuleBase" id="RU003357"/>
    </source>
</evidence>
<keyword evidence="10" id="KW-0732">Signal</keyword>
<evidence type="ECO:0000313" key="13">
    <source>
        <dbReference type="EMBL" id="MBE0381721.1"/>
    </source>
</evidence>
<dbReference type="GO" id="GO:0009279">
    <property type="term" value="C:cell outer membrane"/>
    <property type="evidence" value="ECO:0007669"/>
    <property type="project" value="UniProtKB-SubCell"/>
</dbReference>
<dbReference type="EMBL" id="AQGW01000016">
    <property type="protein sequence ID" value="MBE0381721.1"/>
    <property type="molecule type" value="Genomic_DNA"/>
</dbReference>
<feature type="signal peptide" evidence="10">
    <location>
        <begin position="1"/>
        <end position="23"/>
    </location>
</feature>
<dbReference type="OrthoDB" id="8727862at2"/>
<dbReference type="InterPro" id="IPR010104">
    <property type="entry name" value="TonB_rcpt_bac"/>
</dbReference>
<keyword evidence="7 8" id="KW-0998">Cell outer membrane</keyword>
<keyword evidence="2 8" id="KW-0813">Transport</keyword>
<feature type="chain" id="PRO_5014429149" evidence="10">
    <location>
        <begin position="24"/>
        <end position="946"/>
    </location>
</feature>
<name>A0A2K4XG07_PSEVC</name>
<dbReference type="AlphaFoldDB" id="A0A2K4XG07"/>
<dbReference type="EMBL" id="LT965930">
    <property type="protein sequence ID" value="SOU43241.1"/>
    <property type="molecule type" value="Genomic_DNA"/>
</dbReference>
<keyword evidence="14" id="KW-0675">Receptor</keyword>
<dbReference type="InterPro" id="IPR039426">
    <property type="entry name" value="TonB-dep_rcpt-like"/>
</dbReference>
<dbReference type="CDD" id="cd01347">
    <property type="entry name" value="ligand_gated_channel"/>
    <property type="match status" value="1"/>
</dbReference>
<keyword evidence="6 8" id="KW-0472">Membrane</keyword>
<dbReference type="Proteomes" id="UP000238288">
    <property type="component" value="Plasmid PCAR9p"/>
</dbReference>
<reference evidence="13 16" key="1">
    <citation type="submission" date="2015-06" db="EMBL/GenBank/DDBJ databases">
        <title>Genome sequence of Pseudoalteromonas carrageenovora.</title>
        <authorList>
            <person name="Xie B.-B."/>
            <person name="Rong J.-C."/>
            <person name="Qin Q.-L."/>
            <person name="Zhang Y.-Z."/>
        </authorList>
    </citation>
    <scope>NUCLEOTIDE SEQUENCE [LARGE SCALE GENOMIC DNA]</scope>
    <source>
        <strain evidence="13 16">IAM 12662</strain>
    </source>
</reference>
<dbReference type="RefSeq" id="WP_104644222.1">
    <property type="nucleotide sequence ID" value="NZ_AQGW01000016.1"/>
</dbReference>
<dbReference type="PANTHER" id="PTHR40980">
    <property type="entry name" value="PLUG DOMAIN-CONTAINING PROTEIN"/>
    <property type="match status" value="1"/>
</dbReference>
<organism evidence="14 15">
    <name type="scientific">Pseudoalteromonas carrageenovora IAM 12662</name>
    <dbReference type="NCBI Taxonomy" id="1314868"/>
    <lineage>
        <taxon>Bacteria</taxon>
        <taxon>Pseudomonadati</taxon>
        <taxon>Pseudomonadota</taxon>
        <taxon>Gammaproteobacteria</taxon>
        <taxon>Alteromonadales</taxon>
        <taxon>Pseudoalteromonadaceae</taxon>
        <taxon>Pseudoalteromonas</taxon>
    </lineage>
</organism>
<dbReference type="SUPFAM" id="SSF56935">
    <property type="entry name" value="Porins"/>
    <property type="match status" value="1"/>
</dbReference>
<comment type="similarity">
    <text evidence="8 9">Belongs to the TonB-dependent receptor family.</text>
</comment>